<organism evidence="2">
    <name type="scientific">Hexamita inflata</name>
    <dbReference type="NCBI Taxonomy" id="28002"/>
    <lineage>
        <taxon>Eukaryota</taxon>
        <taxon>Metamonada</taxon>
        <taxon>Diplomonadida</taxon>
        <taxon>Hexamitidae</taxon>
        <taxon>Hexamitinae</taxon>
        <taxon>Hexamita</taxon>
    </lineage>
</organism>
<sequence>MQVNDPKIDQNMYKPSIKSNSLKSLTMSGSMFFNEKKLDKTNSLPKILNNLEQNANLKQIITQSIKELKRKKERLNDIETIADSQLERLSDQIKANRRNCIEMVREKMKKEQFRQQMEERYKHW</sequence>
<protein>
    <submittedName>
        <fullName evidence="3">Hypothetical_protein</fullName>
    </submittedName>
</protein>
<dbReference type="AlphaFoldDB" id="A0AA86U1Z2"/>
<proteinExistence type="predicted"/>
<keyword evidence="1" id="KW-0175">Coiled coil</keyword>
<reference evidence="2" key="1">
    <citation type="submission" date="2023-06" db="EMBL/GenBank/DDBJ databases">
        <authorList>
            <person name="Kurt Z."/>
        </authorList>
    </citation>
    <scope>NUCLEOTIDE SEQUENCE</scope>
</reference>
<evidence type="ECO:0000313" key="2">
    <source>
        <dbReference type="EMBL" id="CAI9937046.1"/>
    </source>
</evidence>
<reference evidence="3 4" key="2">
    <citation type="submission" date="2024-07" db="EMBL/GenBank/DDBJ databases">
        <authorList>
            <person name="Akdeniz Z."/>
        </authorList>
    </citation>
    <scope>NUCLEOTIDE SEQUENCE [LARGE SCALE GENOMIC DNA]</scope>
</reference>
<name>A0AA86U1Z2_9EUKA</name>
<feature type="coiled-coil region" evidence="1">
    <location>
        <begin position="54"/>
        <end position="106"/>
    </location>
</feature>
<keyword evidence="4" id="KW-1185">Reference proteome</keyword>
<evidence type="ECO:0000313" key="4">
    <source>
        <dbReference type="Proteomes" id="UP001642409"/>
    </source>
</evidence>
<accession>A0AA86U1Z2</accession>
<dbReference type="EMBL" id="CAXDID020000151">
    <property type="protein sequence ID" value="CAL6041778.1"/>
    <property type="molecule type" value="Genomic_DNA"/>
</dbReference>
<evidence type="ECO:0000313" key="3">
    <source>
        <dbReference type="EMBL" id="CAL6041778.1"/>
    </source>
</evidence>
<comment type="caution">
    <text evidence="2">The sequence shown here is derived from an EMBL/GenBank/DDBJ whole genome shotgun (WGS) entry which is preliminary data.</text>
</comment>
<dbReference type="Proteomes" id="UP001642409">
    <property type="component" value="Unassembled WGS sequence"/>
</dbReference>
<dbReference type="EMBL" id="CATOUU010000643">
    <property type="protein sequence ID" value="CAI9937046.1"/>
    <property type="molecule type" value="Genomic_DNA"/>
</dbReference>
<evidence type="ECO:0000256" key="1">
    <source>
        <dbReference type="SAM" id="Coils"/>
    </source>
</evidence>
<gene>
    <name evidence="2" type="ORF">HINF_LOCUS24691</name>
    <name evidence="3" type="ORF">HINF_LOCUS39278</name>
</gene>